<comment type="subcellular location">
    <subcellularLocation>
        <location evidence="1">Cytoplasm</location>
    </subcellularLocation>
</comment>
<evidence type="ECO:0000256" key="1">
    <source>
        <dbReference type="ARBA" id="ARBA00004496"/>
    </source>
</evidence>
<dbReference type="Proteomes" id="UP000472271">
    <property type="component" value="Chromosome 15"/>
</dbReference>
<feature type="region of interest" description="Disordered" evidence="4">
    <location>
        <begin position="419"/>
        <end position="443"/>
    </location>
</feature>
<feature type="compositionally biased region" description="Low complexity" evidence="4">
    <location>
        <begin position="1034"/>
        <end position="1048"/>
    </location>
</feature>
<dbReference type="Ensembl" id="ENSSORT00005021448.1">
    <property type="protein sequence ID" value="ENSSORP00005020822.1"/>
    <property type="gene ID" value="ENSSORG00005010172.1"/>
</dbReference>
<feature type="domain" description="Scaffolding anchor of CK1" evidence="5">
    <location>
        <begin position="13"/>
        <end position="283"/>
    </location>
</feature>
<gene>
    <name evidence="6" type="primary">LOC115434365</name>
</gene>
<feature type="compositionally biased region" description="Low complexity" evidence="4">
    <location>
        <begin position="1074"/>
        <end position="1092"/>
    </location>
</feature>
<dbReference type="Gene3D" id="3.30.870.10">
    <property type="entry name" value="Endonuclease Chain A"/>
    <property type="match status" value="1"/>
</dbReference>
<dbReference type="RefSeq" id="XP_030012143.1">
    <property type="nucleotide sequence ID" value="XM_030156283.1"/>
</dbReference>
<reference evidence="6" key="1">
    <citation type="submission" date="2019-06" db="EMBL/GenBank/DDBJ databases">
        <authorList>
            <consortium name="Wellcome Sanger Institute Data Sharing"/>
        </authorList>
    </citation>
    <scope>NUCLEOTIDE SEQUENCE [LARGE SCALE GENOMIC DNA]</scope>
</reference>
<dbReference type="GO" id="GO:0045104">
    <property type="term" value="P:intermediate filament cytoskeleton organization"/>
    <property type="evidence" value="ECO:0007669"/>
    <property type="project" value="TreeGrafter"/>
</dbReference>
<feature type="compositionally biased region" description="Basic and acidic residues" evidence="4">
    <location>
        <begin position="659"/>
        <end position="683"/>
    </location>
</feature>
<keyword evidence="3" id="KW-0963">Cytoplasm</keyword>
<reference evidence="6" key="3">
    <citation type="submission" date="2025-09" db="UniProtKB">
        <authorList>
            <consortium name="Ensembl"/>
        </authorList>
    </citation>
    <scope>IDENTIFICATION</scope>
</reference>
<feature type="compositionally biased region" description="Polar residues" evidence="4">
    <location>
        <begin position="1185"/>
        <end position="1203"/>
    </location>
</feature>
<keyword evidence="7" id="KW-1185">Reference proteome</keyword>
<feature type="compositionally biased region" description="Basic and acidic residues" evidence="4">
    <location>
        <begin position="919"/>
        <end position="969"/>
    </location>
</feature>
<dbReference type="SUPFAM" id="SSF56024">
    <property type="entry name" value="Phospholipase D/nuclease"/>
    <property type="match status" value="1"/>
</dbReference>
<feature type="compositionally biased region" description="Low complexity" evidence="4">
    <location>
        <begin position="643"/>
        <end position="658"/>
    </location>
</feature>
<evidence type="ECO:0000259" key="5">
    <source>
        <dbReference type="Pfam" id="PF07894"/>
    </source>
</evidence>
<dbReference type="FunFam" id="3.30.870.10:FF:000004">
    <property type="entry name" value="protein FAM83H isoform X2"/>
    <property type="match status" value="1"/>
</dbReference>
<feature type="compositionally biased region" description="Polar residues" evidence="4">
    <location>
        <begin position="1157"/>
        <end position="1169"/>
    </location>
</feature>
<feature type="compositionally biased region" description="Basic and acidic residues" evidence="4">
    <location>
        <begin position="1240"/>
        <end position="1261"/>
    </location>
</feature>
<dbReference type="GO" id="GO:0005737">
    <property type="term" value="C:cytoplasm"/>
    <property type="evidence" value="ECO:0007669"/>
    <property type="project" value="UniProtKB-SubCell"/>
</dbReference>
<dbReference type="GO" id="GO:1990254">
    <property type="term" value="F:keratin filament binding"/>
    <property type="evidence" value="ECO:0007669"/>
    <property type="project" value="TreeGrafter"/>
</dbReference>
<dbReference type="InterPro" id="IPR050944">
    <property type="entry name" value="FAM83"/>
</dbReference>
<feature type="compositionally biased region" description="Low complexity" evidence="4">
    <location>
        <begin position="995"/>
        <end position="1007"/>
    </location>
</feature>
<feature type="compositionally biased region" description="Polar residues" evidence="4">
    <location>
        <begin position="1095"/>
        <end position="1113"/>
    </location>
</feature>
<dbReference type="GO" id="GO:0030335">
    <property type="term" value="P:positive regulation of cell migration"/>
    <property type="evidence" value="ECO:0007669"/>
    <property type="project" value="TreeGrafter"/>
</dbReference>
<feature type="compositionally biased region" description="Low complexity" evidence="4">
    <location>
        <begin position="692"/>
        <end position="705"/>
    </location>
</feature>
<sequence length="1565" mass="173025">MARRSQCSSAGENPLDPNYLPPHYREEYRLAIDALVEEDLEGYYKFLQIADVVDFLSTPEIEYIHRSIQLPKQSAHPEHHYLDTGGGDGSSDTYWPLHSDVDAPGLDLGWPQVHHFIGPTEVTSLVNPPAPDMPSIKEQARRLIKNAQMVVAIVMDMFTDVDIFADILNAAMRNVAVYILLDEQNVQYFVNMVNNCRVNLQSVQSLRVRTVSGITYHCRSGKSFKGQMLDRFLLTDCRAVLSGNYSFMWSFEKVHRCMAHLFFGQLVSTFDEEFRILFAQSQPLIIENMEDLSHLQKRQYPTERPSLYRDYSKFRSLDIPQSEDWPRHSYEEHSEVDWRMAPLKRHESLHGPGDMYGRFPSQQARMDPSFDQGPSRIPLMDNPAYKRHSYAEGGPGRYPYAFPPQQGLPDIEAQGRLFHRGQQPHPGPGLGPGPGPGPGLEGDYSGYDKFWNPEYLAGEQYPEPGLPQDMEPPDNFDPVLNYLSSTRNLDIDQGSEKLLPVPDFGSSQPRRLSAGHPYVCQTSPTPSNPTDQKQFYQEPNMERKDPMVKRGLRNWRISSYLSAFDNPEDEGLPNAPPQASDPFEETSNPIQPTVQPELPMTKIPNVREFKVPALPRPSQIPSYVKMQVPVKKMLDESAPVVAETKTTPSPSESSSTTTDGDKVEEMEQKEPKTSVLRREESFRRKYNAAVQRSSRLRSSLIFSSLDQQSSQDTKAEDEDGNKNETEQTKLPFATQVFSQRRSAAREPFEWSRYIKSATIDNSETSKGEDKNSKTDRTDTDSTQDKEPDELPENQAAQEPQKPVDIEGSSPLLPRPQPTGAELPKILQLFQPSKSLLSHPIQLDMNDPDQRLLFFKELAAKRRATEAEKKTEMAPTKPVTDVKTITAVEKEEPASEEASPKEVAEKPNASSEETVGEKATITEDSRKIESTETSDRSKNKDSLVEKDPKSLQSCEKETVSTDSEKMELKKSQSAAVSPEIKPPQEPNLSDSAVIESSASPSPTTTPAADVAVDGESETPNLDSTSEDPKLPHVEVSVSSPVATSGSSSVPQNTESGFSFSQVQSSTSDYVLPHTGSQESPSSSPGSVSVPLEPISTEETCITPPTSEKTEQSVIHTVDESVQKSTSLTKESTQELTEASEDSVPQSTSSETPLEADTEPNTSSQPSTISSDEPRTLTLGSDKDSPGSETSSVTKEAEVSTNIMLTSPEDIKPDRAPTPPFSSEVSDLDGSTCKSAQSPPEHLPHDAEQSIEEVVRRPPRELEITEEPEFEKASHESPTTPSEGRLENGATVVETPECLLTGTSSPVTSDEKSDSETRTFTEDILPGAASGSPLSESVMAPEAEKTETDMSASVNLSETDSTDANKESSLTLKEPTSTAPSEPSVPEETPEPAPRESTTTEPSVPAENGKMDDQSEDSKDLEDTEALTDPSNDQEKQNSSSEPSQTKSDDSVPPPSSQSKQQKPAQSRYHSSTANVLSSSNLRDDTKILLEQISANSQSRNESATKEAPVTDDEKEDEADKNAKRQKGSGFRSQSGGQPKSSQERDKLLERIQSMRKDRKVYSRFEV</sequence>
<dbReference type="GO" id="GO:0044380">
    <property type="term" value="P:protein localization to cytoskeleton"/>
    <property type="evidence" value="ECO:0007669"/>
    <property type="project" value="TreeGrafter"/>
</dbReference>
<evidence type="ECO:0000256" key="2">
    <source>
        <dbReference type="ARBA" id="ARBA00006937"/>
    </source>
</evidence>
<feature type="compositionally biased region" description="Basic and acidic residues" evidence="4">
    <location>
        <begin position="1407"/>
        <end position="1416"/>
    </location>
</feature>
<dbReference type="GeneID" id="115434365"/>
<reference evidence="6" key="2">
    <citation type="submission" date="2025-08" db="UniProtKB">
        <authorList>
            <consortium name="Ensembl"/>
        </authorList>
    </citation>
    <scope>IDENTIFICATION</scope>
</reference>
<feature type="compositionally biased region" description="Polar residues" evidence="4">
    <location>
        <begin position="1121"/>
        <end position="1150"/>
    </location>
</feature>
<feature type="region of interest" description="Disordered" evidence="4">
    <location>
        <begin position="496"/>
        <end position="532"/>
    </location>
</feature>
<dbReference type="PANTHER" id="PTHR16181">
    <property type="entry name" value="PROTEIN FAM83A-RELATED"/>
    <property type="match status" value="1"/>
</dbReference>
<feature type="compositionally biased region" description="Low complexity" evidence="4">
    <location>
        <begin position="1372"/>
        <end position="1385"/>
    </location>
</feature>
<dbReference type="InParanoid" id="A0A672ZWL0"/>
<dbReference type="FunCoup" id="A0A672ZWL0">
    <property type="interactions" value="49"/>
</dbReference>
<dbReference type="GO" id="GO:0007165">
    <property type="term" value="P:signal transduction"/>
    <property type="evidence" value="ECO:0007669"/>
    <property type="project" value="TreeGrafter"/>
</dbReference>
<dbReference type="GO" id="GO:0019901">
    <property type="term" value="F:protein kinase binding"/>
    <property type="evidence" value="ECO:0007669"/>
    <property type="project" value="TreeGrafter"/>
</dbReference>
<feature type="compositionally biased region" description="Polar residues" evidence="4">
    <location>
        <begin position="1435"/>
        <end position="1444"/>
    </location>
</feature>
<feature type="compositionally biased region" description="Polar residues" evidence="4">
    <location>
        <begin position="1491"/>
        <end position="1500"/>
    </location>
</feature>
<evidence type="ECO:0000256" key="3">
    <source>
        <dbReference type="ARBA" id="ARBA00022490"/>
    </source>
</evidence>
<evidence type="ECO:0000313" key="7">
    <source>
        <dbReference type="Proteomes" id="UP000472271"/>
    </source>
</evidence>
<feature type="compositionally biased region" description="Basic and acidic residues" evidence="4">
    <location>
        <begin position="861"/>
        <end position="871"/>
    </location>
</feature>
<dbReference type="InterPro" id="IPR012461">
    <property type="entry name" value="SACK1"/>
</dbReference>
<feature type="compositionally biased region" description="Polar residues" evidence="4">
    <location>
        <begin position="1466"/>
        <end position="1479"/>
    </location>
</feature>
<dbReference type="Pfam" id="PF07894">
    <property type="entry name" value="SACK1"/>
    <property type="match status" value="1"/>
</dbReference>
<name>A0A672ZWL0_9TELE</name>
<accession>A0A672ZWL0</accession>
<feature type="compositionally biased region" description="Polar residues" evidence="4">
    <location>
        <begin position="585"/>
        <end position="594"/>
    </location>
</feature>
<feature type="compositionally biased region" description="Low complexity" evidence="4">
    <location>
        <begin position="1455"/>
        <end position="1465"/>
    </location>
</feature>
<feature type="compositionally biased region" description="Polar residues" evidence="4">
    <location>
        <begin position="1529"/>
        <end position="1539"/>
    </location>
</feature>
<proteinExistence type="inferred from homology"/>
<dbReference type="GO" id="GO:0045095">
    <property type="term" value="C:keratin filament"/>
    <property type="evidence" value="ECO:0007669"/>
    <property type="project" value="TreeGrafter"/>
</dbReference>
<protein>
    <submittedName>
        <fullName evidence="6">Protein FAM83H-like</fullName>
    </submittedName>
</protein>
<organism evidence="6 7">
    <name type="scientific">Sphaeramia orbicularis</name>
    <name type="common">orbiculate cardinalfish</name>
    <dbReference type="NCBI Taxonomy" id="375764"/>
    <lineage>
        <taxon>Eukaryota</taxon>
        <taxon>Metazoa</taxon>
        <taxon>Chordata</taxon>
        <taxon>Craniata</taxon>
        <taxon>Vertebrata</taxon>
        <taxon>Euteleostomi</taxon>
        <taxon>Actinopterygii</taxon>
        <taxon>Neopterygii</taxon>
        <taxon>Teleostei</taxon>
        <taxon>Neoteleostei</taxon>
        <taxon>Acanthomorphata</taxon>
        <taxon>Gobiaria</taxon>
        <taxon>Kurtiformes</taxon>
        <taxon>Apogonoidei</taxon>
        <taxon>Apogonidae</taxon>
        <taxon>Apogoninae</taxon>
        <taxon>Sphaeramia</taxon>
    </lineage>
</organism>
<feature type="region of interest" description="Disordered" evidence="4">
    <location>
        <begin position="861"/>
        <end position="1545"/>
    </location>
</feature>
<evidence type="ECO:0000313" key="6">
    <source>
        <dbReference type="Ensembl" id="ENSSORP00005020822.1"/>
    </source>
</evidence>
<feature type="region of interest" description="Disordered" evidence="4">
    <location>
        <begin position="564"/>
        <end position="601"/>
    </location>
</feature>
<feature type="compositionally biased region" description="Polar residues" evidence="4">
    <location>
        <begin position="520"/>
        <end position="532"/>
    </location>
</feature>
<feature type="compositionally biased region" description="Polar residues" evidence="4">
    <location>
        <begin position="1347"/>
        <end position="1357"/>
    </location>
</feature>
<dbReference type="PANTHER" id="PTHR16181:SF16">
    <property type="entry name" value="FAMILY WITH SEQUENCE SIMILARITY 83 MEMBER HA"/>
    <property type="match status" value="1"/>
</dbReference>
<comment type="similarity">
    <text evidence="2">Belongs to the FAM83 family.</text>
</comment>
<evidence type="ECO:0000256" key="4">
    <source>
        <dbReference type="SAM" id="MobiDB-lite"/>
    </source>
</evidence>
<dbReference type="OrthoDB" id="9832446at2759"/>
<feature type="compositionally biased region" description="Polar residues" evidence="4">
    <location>
        <begin position="1049"/>
        <end position="1067"/>
    </location>
</feature>
<feature type="compositionally biased region" description="Basic and acidic residues" evidence="4">
    <location>
        <begin position="887"/>
        <end position="904"/>
    </location>
</feature>
<feature type="compositionally biased region" description="Basic and acidic residues" evidence="4">
    <location>
        <begin position="1307"/>
        <end position="1319"/>
    </location>
</feature>
<feature type="compositionally biased region" description="Basic and acidic residues" evidence="4">
    <location>
        <begin position="763"/>
        <end position="785"/>
    </location>
</feature>
<feature type="compositionally biased region" description="Pro residues" evidence="4">
    <location>
        <begin position="425"/>
        <end position="437"/>
    </location>
</feature>
<feature type="region of interest" description="Disordered" evidence="4">
    <location>
        <begin position="637"/>
        <end position="825"/>
    </location>
</feature>